<name>A0A820Y1X2_9BILA</name>
<reference evidence="3" key="1">
    <citation type="submission" date="2021-02" db="EMBL/GenBank/DDBJ databases">
        <authorList>
            <person name="Nowell W R."/>
        </authorList>
    </citation>
    <scope>NUCLEOTIDE SEQUENCE</scope>
</reference>
<evidence type="ECO:0000313" key="3">
    <source>
        <dbReference type="EMBL" id="CAF4536489.1"/>
    </source>
</evidence>
<accession>A0A820Y1X2</accession>
<keyword evidence="4" id="KW-1185">Reference proteome</keyword>
<protein>
    <submittedName>
        <fullName evidence="3">Uncharacterized protein</fullName>
    </submittedName>
</protein>
<evidence type="ECO:0000313" key="4">
    <source>
        <dbReference type="Proteomes" id="UP000663866"/>
    </source>
</evidence>
<dbReference type="EMBL" id="CAJOBJ010083853">
    <property type="protein sequence ID" value="CAF4512446.1"/>
    <property type="molecule type" value="Genomic_DNA"/>
</dbReference>
<dbReference type="EMBL" id="CAJOBG010058710">
    <property type="protein sequence ID" value="CAF4536489.1"/>
    <property type="molecule type" value="Genomic_DNA"/>
</dbReference>
<organism evidence="3 4">
    <name type="scientific">Rotaria magnacalcarata</name>
    <dbReference type="NCBI Taxonomy" id="392030"/>
    <lineage>
        <taxon>Eukaryota</taxon>
        <taxon>Metazoa</taxon>
        <taxon>Spiralia</taxon>
        <taxon>Gnathifera</taxon>
        <taxon>Rotifera</taxon>
        <taxon>Eurotatoria</taxon>
        <taxon>Bdelloidea</taxon>
        <taxon>Philodinida</taxon>
        <taxon>Philodinidae</taxon>
        <taxon>Rotaria</taxon>
    </lineage>
</organism>
<dbReference type="EMBL" id="CAJOBH010051929">
    <property type="protein sequence ID" value="CAF4383312.1"/>
    <property type="molecule type" value="Genomic_DNA"/>
</dbReference>
<feature type="non-terminal residue" evidence="3">
    <location>
        <position position="1"/>
    </location>
</feature>
<proteinExistence type="predicted"/>
<dbReference type="Proteomes" id="UP000663866">
    <property type="component" value="Unassembled WGS sequence"/>
</dbReference>
<dbReference type="Proteomes" id="UP000681720">
    <property type="component" value="Unassembled WGS sequence"/>
</dbReference>
<evidence type="ECO:0000313" key="2">
    <source>
        <dbReference type="EMBL" id="CAF4512446.1"/>
    </source>
</evidence>
<dbReference type="Proteomes" id="UP000681967">
    <property type="component" value="Unassembled WGS sequence"/>
</dbReference>
<comment type="caution">
    <text evidence="3">The sequence shown here is derived from an EMBL/GenBank/DDBJ whole genome shotgun (WGS) entry which is preliminary data.</text>
</comment>
<dbReference type="AlphaFoldDB" id="A0A820Y1X2"/>
<evidence type="ECO:0000313" key="1">
    <source>
        <dbReference type="EMBL" id="CAF4383312.1"/>
    </source>
</evidence>
<sequence length="31" mass="3574">EKFEIAITMEKLIQNHTFASMNPATKHGSWL</sequence>
<gene>
    <name evidence="1" type="ORF">BYL167_LOCUS30830</name>
    <name evidence="2" type="ORF">GIL414_LOCUS35236</name>
    <name evidence="3" type="ORF">OVN521_LOCUS42561</name>
</gene>